<proteinExistence type="predicted"/>
<dbReference type="EMBL" id="CM046388">
    <property type="protein sequence ID" value="KAI8571796.1"/>
    <property type="molecule type" value="Genomic_DNA"/>
</dbReference>
<reference evidence="1" key="1">
    <citation type="submission" date="2022-02" db="EMBL/GenBank/DDBJ databases">
        <title>Plant Genome Project.</title>
        <authorList>
            <person name="Zhang R.-G."/>
        </authorList>
    </citation>
    <scope>NUCLEOTIDE SEQUENCE</scope>
    <source>
        <strain evidence="1">AT1</strain>
    </source>
</reference>
<protein>
    <submittedName>
        <fullName evidence="1">Uncharacterized protein</fullName>
    </submittedName>
</protein>
<keyword evidence="2" id="KW-1185">Reference proteome</keyword>
<organism evidence="1 2">
    <name type="scientific">Rhododendron molle</name>
    <name type="common">Chinese azalea</name>
    <name type="synonym">Azalea mollis</name>
    <dbReference type="NCBI Taxonomy" id="49168"/>
    <lineage>
        <taxon>Eukaryota</taxon>
        <taxon>Viridiplantae</taxon>
        <taxon>Streptophyta</taxon>
        <taxon>Embryophyta</taxon>
        <taxon>Tracheophyta</taxon>
        <taxon>Spermatophyta</taxon>
        <taxon>Magnoliopsida</taxon>
        <taxon>eudicotyledons</taxon>
        <taxon>Gunneridae</taxon>
        <taxon>Pentapetalae</taxon>
        <taxon>asterids</taxon>
        <taxon>Ericales</taxon>
        <taxon>Ericaceae</taxon>
        <taxon>Ericoideae</taxon>
        <taxon>Rhodoreae</taxon>
        <taxon>Rhododendron</taxon>
    </lineage>
</organism>
<evidence type="ECO:0000313" key="2">
    <source>
        <dbReference type="Proteomes" id="UP001062846"/>
    </source>
</evidence>
<gene>
    <name evidence="1" type="ORF">RHMOL_Rhmol01G0146900</name>
</gene>
<sequence>MGAKEGRGDLNAFRLYLDELSASQVPSEWVNVALCLMVAMEKTIRRSASGLPLNLCYLAPTPPLVQPLVVPRSHAQRRAAPRKKSARAPPQKKVAIRTPTPPASTQRQMSATRQATRDLQTARKNVARVKRNYLMKMRERAT</sequence>
<accession>A0ACC0Q1U3</accession>
<comment type="caution">
    <text evidence="1">The sequence shown here is derived from an EMBL/GenBank/DDBJ whole genome shotgun (WGS) entry which is preliminary data.</text>
</comment>
<dbReference type="Proteomes" id="UP001062846">
    <property type="component" value="Chromosome 1"/>
</dbReference>
<evidence type="ECO:0000313" key="1">
    <source>
        <dbReference type="EMBL" id="KAI8571796.1"/>
    </source>
</evidence>
<name>A0ACC0Q1U3_RHOML</name>